<keyword evidence="3" id="KW-1185">Reference proteome</keyword>
<dbReference type="STRING" id="33114.A0A2G2XB60"/>
<protein>
    <submittedName>
        <fullName evidence="2">Uncharacterized protein</fullName>
    </submittedName>
</protein>
<evidence type="ECO:0000313" key="3">
    <source>
        <dbReference type="Proteomes" id="UP000224567"/>
    </source>
</evidence>
<organism evidence="2 3">
    <name type="scientific">Capsicum baccatum</name>
    <name type="common">Peruvian pepper</name>
    <dbReference type="NCBI Taxonomy" id="33114"/>
    <lineage>
        <taxon>Eukaryota</taxon>
        <taxon>Viridiplantae</taxon>
        <taxon>Streptophyta</taxon>
        <taxon>Embryophyta</taxon>
        <taxon>Tracheophyta</taxon>
        <taxon>Spermatophyta</taxon>
        <taxon>Magnoliopsida</taxon>
        <taxon>eudicotyledons</taxon>
        <taxon>Gunneridae</taxon>
        <taxon>Pentapetalae</taxon>
        <taxon>asterids</taxon>
        <taxon>lamiids</taxon>
        <taxon>Solanales</taxon>
        <taxon>Solanaceae</taxon>
        <taxon>Solanoideae</taxon>
        <taxon>Capsiceae</taxon>
        <taxon>Capsicum</taxon>
    </lineage>
</organism>
<dbReference type="AlphaFoldDB" id="A0A2G2XB60"/>
<feature type="compositionally biased region" description="Polar residues" evidence="1">
    <location>
        <begin position="76"/>
        <end position="94"/>
    </location>
</feature>
<gene>
    <name evidence="2" type="ORF">CQW23_03196</name>
</gene>
<feature type="region of interest" description="Disordered" evidence="1">
    <location>
        <begin position="76"/>
        <end position="96"/>
    </location>
</feature>
<name>A0A2G2XB60_CAPBA</name>
<accession>A0A2G2XB60</accession>
<proteinExistence type="predicted"/>
<comment type="caution">
    <text evidence="2">The sequence shown here is derived from an EMBL/GenBank/DDBJ whole genome shotgun (WGS) entry which is preliminary data.</text>
</comment>
<dbReference type="OrthoDB" id="1904066at2759"/>
<evidence type="ECO:0000313" key="2">
    <source>
        <dbReference type="EMBL" id="PHT54710.1"/>
    </source>
</evidence>
<reference evidence="2 3" key="1">
    <citation type="journal article" date="2017" name="Genome Biol.">
        <title>New reference genome sequences of hot pepper reveal the massive evolution of plant disease-resistance genes by retroduplication.</title>
        <authorList>
            <person name="Kim S."/>
            <person name="Park J."/>
            <person name="Yeom S.I."/>
            <person name="Kim Y.M."/>
            <person name="Seo E."/>
            <person name="Kim K.T."/>
            <person name="Kim M.S."/>
            <person name="Lee J.M."/>
            <person name="Cheong K."/>
            <person name="Shin H.S."/>
            <person name="Kim S.B."/>
            <person name="Han K."/>
            <person name="Lee J."/>
            <person name="Park M."/>
            <person name="Lee H.A."/>
            <person name="Lee H.Y."/>
            <person name="Lee Y."/>
            <person name="Oh S."/>
            <person name="Lee J.H."/>
            <person name="Choi E."/>
            <person name="Choi E."/>
            <person name="Lee S.E."/>
            <person name="Jeon J."/>
            <person name="Kim H."/>
            <person name="Choi G."/>
            <person name="Song H."/>
            <person name="Lee J."/>
            <person name="Lee S.C."/>
            <person name="Kwon J.K."/>
            <person name="Lee H.Y."/>
            <person name="Koo N."/>
            <person name="Hong Y."/>
            <person name="Kim R.W."/>
            <person name="Kang W.H."/>
            <person name="Huh J.H."/>
            <person name="Kang B.C."/>
            <person name="Yang T.J."/>
            <person name="Lee Y.H."/>
            <person name="Bennetzen J.L."/>
            <person name="Choi D."/>
        </authorList>
    </citation>
    <scope>NUCLEOTIDE SEQUENCE [LARGE SCALE GENOMIC DNA]</scope>
    <source>
        <strain evidence="3">cv. PBC81</strain>
    </source>
</reference>
<dbReference type="Proteomes" id="UP000224567">
    <property type="component" value="Unassembled WGS sequence"/>
</dbReference>
<dbReference type="EMBL" id="MLFT02000002">
    <property type="protein sequence ID" value="PHT54710.1"/>
    <property type="molecule type" value="Genomic_DNA"/>
</dbReference>
<reference evidence="3" key="2">
    <citation type="journal article" date="2017" name="J. Anim. Genet.">
        <title>Multiple reference genome sequences of hot pepper reveal the massive evolution of plant disease resistance genes by retroduplication.</title>
        <authorList>
            <person name="Kim S."/>
            <person name="Park J."/>
            <person name="Yeom S.-I."/>
            <person name="Kim Y.-M."/>
            <person name="Seo E."/>
            <person name="Kim K.-T."/>
            <person name="Kim M.-S."/>
            <person name="Lee J.M."/>
            <person name="Cheong K."/>
            <person name="Shin H.-S."/>
            <person name="Kim S.-B."/>
            <person name="Han K."/>
            <person name="Lee J."/>
            <person name="Park M."/>
            <person name="Lee H.-A."/>
            <person name="Lee H.-Y."/>
            <person name="Lee Y."/>
            <person name="Oh S."/>
            <person name="Lee J.H."/>
            <person name="Choi E."/>
            <person name="Choi E."/>
            <person name="Lee S.E."/>
            <person name="Jeon J."/>
            <person name="Kim H."/>
            <person name="Choi G."/>
            <person name="Song H."/>
            <person name="Lee J."/>
            <person name="Lee S.-C."/>
            <person name="Kwon J.-K."/>
            <person name="Lee H.-Y."/>
            <person name="Koo N."/>
            <person name="Hong Y."/>
            <person name="Kim R.W."/>
            <person name="Kang W.-H."/>
            <person name="Huh J.H."/>
            <person name="Kang B.-C."/>
            <person name="Yang T.-J."/>
            <person name="Lee Y.-H."/>
            <person name="Bennetzen J.L."/>
            <person name="Choi D."/>
        </authorList>
    </citation>
    <scope>NUCLEOTIDE SEQUENCE [LARGE SCALE GENOMIC DNA]</scope>
    <source>
        <strain evidence="3">cv. PBC81</strain>
    </source>
</reference>
<sequence length="230" mass="25453">MNYCGPISIFAYGDTIKIFASVQQALHSTGIGLNHVAVGKEAAICTEGNVMKAAERHSLVSINYEFTSPDYGSHACSPTSSKSSNDTATETPQPKKTICSTKSLASSSSSLITSQKNGSIRFHRTKSNVTSSCKLDFRKFPDVKAKHTVSQAFSLKVDCEEQKCQNLRLQDSMDTFSCRCSILEVKSSPLFDRPPDKKFHRYGNPQLGSRFIPLFEDYNDNMDIPDENNQ</sequence>
<evidence type="ECO:0000256" key="1">
    <source>
        <dbReference type="SAM" id="MobiDB-lite"/>
    </source>
</evidence>